<gene>
    <name evidence="7" type="ORF">SRIM_030905</name>
</gene>
<dbReference type="FunFam" id="3.40.50.12780:FF:000012">
    <property type="entry name" value="Non-ribosomal peptide synthetase"/>
    <property type="match status" value="1"/>
</dbReference>
<dbReference type="InterPro" id="IPR006162">
    <property type="entry name" value="Ppantetheine_attach_site"/>
</dbReference>
<dbReference type="FunFam" id="2.30.38.10:FF:000001">
    <property type="entry name" value="Non-ribosomal peptide synthetase PvdI"/>
    <property type="match status" value="1"/>
</dbReference>
<dbReference type="Gene3D" id="3.40.50.12780">
    <property type="entry name" value="N-terminal domain of ligase-like"/>
    <property type="match status" value="1"/>
</dbReference>
<evidence type="ECO:0000313" key="7">
    <source>
        <dbReference type="EMBL" id="QST83999.1"/>
    </source>
</evidence>
<dbReference type="Gene3D" id="3.30.559.30">
    <property type="entry name" value="Nonribosomal peptide synthetase, condensation domain"/>
    <property type="match status" value="2"/>
</dbReference>
<name>A0A8A1UW53_STRR1</name>
<feature type="region of interest" description="Disordered" evidence="5">
    <location>
        <begin position="2407"/>
        <end position="2433"/>
    </location>
</feature>
<dbReference type="GO" id="GO:0003824">
    <property type="term" value="F:catalytic activity"/>
    <property type="evidence" value="ECO:0007669"/>
    <property type="project" value="InterPro"/>
</dbReference>
<dbReference type="InterPro" id="IPR020845">
    <property type="entry name" value="AMP-binding_CS"/>
</dbReference>
<dbReference type="Gene3D" id="3.40.50.150">
    <property type="entry name" value="Vaccinia Virus protein VP39"/>
    <property type="match status" value="1"/>
</dbReference>
<dbReference type="Pfam" id="PF00975">
    <property type="entry name" value="Thioesterase"/>
    <property type="match status" value="1"/>
</dbReference>
<dbReference type="GO" id="GO:0009403">
    <property type="term" value="P:toxin biosynthetic process"/>
    <property type="evidence" value="ECO:0007669"/>
    <property type="project" value="UniProtKB-ARBA"/>
</dbReference>
<dbReference type="InterPro" id="IPR020806">
    <property type="entry name" value="PKS_PP-bd"/>
</dbReference>
<evidence type="ECO:0000256" key="2">
    <source>
        <dbReference type="ARBA" id="ARBA00022450"/>
    </source>
</evidence>
<evidence type="ECO:0000256" key="4">
    <source>
        <dbReference type="ARBA" id="ARBA00022737"/>
    </source>
</evidence>
<dbReference type="InterPro" id="IPR009081">
    <property type="entry name" value="PP-bd_ACP"/>
</dbReference>
<dbReference type="Pfam" id="PF13193">
    <property type="entry name" value="AMP-binding_C"/>
    <property type="match status" value="1"/>
</dbReference>
<dbReference type="NCBIfam" id="TIGR01733">
    <property type="entry name" value="AA-adenyl-dom"/>
    <property type="match status" value="2"/>
</dbReference>
<dbReference type="Pfam" id="PF00501">
    <property type="entry name" value="AMP-binding"/>
    <property type="match status" value="2"/>
</dbReference>
<dbReference type="Pfam" id="PF08242">
    <property type="entry name" value="Methyltransf_12"/>
    <property type="match status" value="1"/>
</dbReference>
<dbReference type="GO" id="GO:0017000">
    <property type="term" value="P:antibiotic biosynthetic process"/>
    <property type="evidence" value="ECO:0007669"/>
    <property type="project" value="UniProtKB-ARBA"/>
</dbReference>
<dbReference type="InterPro" id="IPR036736">
    <property type="entry name" value="ACP-like_sf"/>
</dbReference>
<dbReference type="SUPFAM" id="SSF47336">
    <property type="entry name" value="ACP-like"/>
    <property type="match status" value="2"/>
</dbReference>
<dbReference type="InterPro" id="IPR001242">
    <property type="entry name" value="Condensation_dom"/>
</dbReference>
<feature type="region of interest" description="Disordered" evidence="5">
    <location>
        <begin position="1009"/>
        <end position="1031"/>
    </location>
</feature>
<dbReference type="Gene3D" id="3.40.50.980">
    <property type="match status" value="2"/>
</dbReference>
<dbReference type="Gene3D" id="3.30.300.30">
    <property type="match status" value="3"/>
</dbReference>
<evidence type="ECO:0000313" key="8">
    <source>
        <dbReference type="Proteomes" id="UP000011074"/>
    </source>
</evidence>
<dbReference type="SUPFAM" id="SSF53335">
    <property type="entry name" value="S-adenosyl-L-methionine-dependent methyltransferases"/>
    <property type="match status" value="1"/>
</dbReference>
<accession>A0A8A1UW53</accession>
<reference evidence="7" key="2">
    <citation type="submission" date="2020-01" db="EMBL/GenBank/DDBJ databases">
        <authorList>
            <person name="Algora L."/>
            <person name="Schniete J.K."/>
            <person name="MacFadyen A."/>
            <person name="Hoskisson P.A."/>
            <person name="Hunter I.S."/>
            <person name="Herron P.R."/>
        </authorList>
    </citation>
    <scope>NUCLEOTIDE SEQUENCE</scope>
    <source>
        <strain evidence="7">ATCC 10970</strain>
    </source>
</reference>
<dbReference type="GO" id="GO:0005737">
    <property type="term" value="C:cytoplasm"/>
    <property type="evidence" value="ECO:0007669"/>
    <property type="project" value="TreeGrafter"/>
</dbReference>
<dbReference type="Gene3D" id="2.30.38.10">
    <property type="entry name" value="Luciferase, Domain 3"/>
    <property type="match status" value="1"/>
</dbReference>
<organism evidence="7 8">
    <name type="scientific">Streptomyces rimosus subsp. rimosus (strain ATCC 10970 / DSM 40260 / JCM 4667 / NRRL 2234)</name>
    <dbReference type="NCBI Taxonomy" id="1265868"/>
    <lineage>
        <taxon>Bacteria</taxon>
        <taxon>Bacillati</taxon>
        <taxon>Actinomycetota</taxon>
        <taxon>Actinomycetes</taxon>
        <taxon>Kitasatosporales</taxon>
        <taxon>Streptomycetaceae</taxon>
        <taxon>Streptomyces</taxon>
    </lineage>
</organism>
<dbReference type="GO" id="GO:0008610">
    <property type="term" value="P:lipid biosynthetic process"/>
    <property type="evidence" value="ECO:0007669"/>
    <property type="project" value="UniProtKB-ARBA"/>
</dbReference>
<evidence type="ECO:0000256" key="3">
    <source>
        <dbReference type="ARBA" id="ARBA00022553"/>
    </source>
</evidence>
<dbReference type="Proteomes" id="UP000011074">
    <property type="component" value="Chromosome"/>
</dbReference>
<dbReference type="InterPro" id="IPR001031">
    <property type="entry name" value="Thioesterase"/>
</dbReference>
<dbReference type="CDD" id="cd02440">
    <property type="entry name" value="AdoMet_MTases"/>
    <property type="match status" value="1"/>
</dbReference>
<dbReference type="Gene3D" id="1.10.1200.10">
    <property type="entry name" value="ACP-like"/>
    <property type="match status" value="1"/>
</dbReference>
<dbReference type="PANTHER" id="PTHR45527">
    <property type="entry name" value="NONRIBOSOMAL PEPTIDE SYNTHETASE"/>
    <property type="match status" value="1"/>
</dbReference>
<dbReference type="InterPro" id="IPR045851">
    <property type="entry name" value="AMP-bd_C_sf"/>
</dbReference>
<reference evidence="7" key="1">
    <citation type="submission" date="2012-12" db="EMBL/GenBank/DDBJ databases">
        <authorList>
            <person name="Pethick F.E."/>
            <person name="MacFadyen A.C."/>
            <person name="Tang Z."/>
            <person name="Sangal V."/>
            <person name="Tze-Tze L."/>
            <person name="Chu J."/>
            <person name="Guo M."/>
            <person name="Kirby R."/>
            <person name="Hoskisson P.A."/>
            <person name="Herron P.R."/>
            <person name="Hunter I.S."/>
        </authorList>
    </citation>
    <scope>NUCLEOTIDE SEQUENCE</scope>
    <source>
        <strain evidence="7">ATCC 10970</strain>
    </source>
</reference>
<evidence type="ECO:0000256" key="5">
    <source>
        <dbReference type="SAM" id="MobiDB-lite"/>
    </source>
</evidence>
<dbReference type="InterPro" id="IPR013217">
    <property type="entry name" value="Methyltransf_12"/>
</dbReference>
<dbReference type="InterPro" id="IPR029063">
    <property type="entry name" value="SAM-dependent_MTases_sf"/>
</dbReference>
<dbReference type="Pfam" id="PF00550">
    <property type="entry name" value="PP-binding"/>
    <property type="match status" value="2"/>
</dbReference>
<dbReference type="InterPro" id="IPR023213">
    <property type="entry name" value="CAT-like_dom_sf"/>
</dbReference>
<dbReference type="EMBL" id="CP048261">
    <property type="protein sequence ID" value="QST83999.1"/>
    <property type="molecule type" value="Genomic_DNA"/>
</dbReference>
<dbReference type="CDD" id="cd19543">
    <property type="entry name" value="DCL_NRPS"/>
    <property type="match status" value="1"/>
</dbReference>
<proteinExistence type="predicted"/>
<dbReference type="Pfam" id="PF00668">
    <property type="entry name" value="Condensation"/>
    <property type="match status" value="2"/>
</dbReference>
<keyword evidence="3" id="KW-0597">Phosphoprotein</keyword>
<evidence type="ECO:0000256" key="1">
    <source>
        <dbReference type="ARBA" id="ARBA00001957"/>
    </source>
</evidence>
<dbReference type="SUPFAM" id="SSF52777">
    <property type="entry name" value="CoA-dependent acyltransferases"/>
    <property type="match status" value="4"/>
</dbReference>
<dbReference type="InterPro" id="IPR029058">
    <property type="entry name" value="AB_hydrolase_fold"/>
</dbReference>
<dbReference type="InterPro" id="IPR025110">
    <property type="entry name" value="AMP-bd_C"/>
</dbReference>
<dbReference type="PROSITE" id="PS50075">
    <property type="entry name" value="CARRIER"/>
    <property type="match status" value="2"/>
</dbReference>
<dbReference type="PANTHER" id="PTHR45527:SF1">
    <property type="entry name" value="FATTY ACID SYNTHASE"/>
    <property type="match status" value="1"/>
</dbReference>
<dbReference type="InterPro" id="IPR042099">
    <property type="entry name" value="ANL_N_sf"/>
</dbReference>
<dbReference type="Gene3D" id="3.30.559.10">
    <property type="entry name" value="Chloramphenicol acetyltransferase-like domain"/>
    <property type="match status" value="2"/>
</dbReference>
<dbReference type="InterPro" id="IPR000873">
    <property type="entry name" value="AMP-dep_synth/lig_dom"/>
</dbReference>
<dbReference type="GeneID" id="66858481"/>
<dbReference type="Gene3D" id="3.40.50.1820">
    <property type="entry name" value="alpha/beta hydrolase"/>
    <property type="match status" value="1"/>
</dbReference>
<dbReference type="FunFam" id="3.40.50.980:FF:000001">
    <property type="entry name" value="Non-ribosomal peptide synthetase"/>
    <property type="match status" value="1"/>
</dbReference>
<dbReference type="CDD" id="cd05930">
    <property type="entry name" value="A_NRPS"/>
    <property type="match status" value="1"/>
</dbReference>
<evidence type="ECO:0000259" key="6">
    <source>
        <dbReference type="PROSITE" id="PS50075"/>
    </source>
</evidence>
<feature type="domain" description="Carrier" evidence="6">
    <location>
        <begin position="934"/>
        <end position="1008"/>
    </location>
</feature>
<dbReference type="GO" id="GO:0031177">
    <property type="term" value="F:phosphopantetheine binding"/>
    <property type="evidence" value="ECO:0007669"/>
    <property type="project" value="InterPro"/>
</dbReference>
<reference evidence="7" key="3">
    <citation type="journal article" date="2021" name="bioRxiv">
        <title>Bilateral symmetry of linear streptomycete chromosomes.</title>
        <authorList>
            <person name="Algora-Gallardo L."/>
            <person name="Schniete J.K."/>
            <person name="Mark D.R."/>
            <person name="Hunter I.S."/>
            <person name="Herron P.R."/>
        </authorList>
    </citation>
    <scope>NUCLEOTIDE SEQUENCE</scope>
    <source>
        <strain evidence="7">ATCC 10970</strain>
    </source>
</reference>
<dbReference type="PROSITE" id="PS00455">
    <property type="entry name" value="AMP_BINDING"/>
    <property type="match status" value="2"/>
</dbReference>
<dbReference type="SUPFAM" id="SSF56801">
    <property type="entry name" value="Acetyl-CoA synthetase-like"/>
    <property type="match status" value="2"/>
</dbReference>
<dbReference type="SUPFAM" id="SSF53474">
    <property type="entry name" value="alpha/beta-Hydrolases"/>
    <property type="match status" value="1"/>
</dbReference>
<sequence>MTTSVPLPLTAAQHAVLLDGRDRAADCLAQYLHVAESVRPEVLREALRRAVDECAALRVVFRWEADGPAQSPLPDPGTAPGVIEVDVRTGPDAGEPAVTTWIDAELARPLDPFTGPAHRVALFLLPGGRLGWFQRFHRLVLDEAGMAAFTARVGEHCAAVAAGESAPPLPLAAPADRLTEEDAYRRSPGRAADHRYWRELLADVPGPAPAVLPAPHGAPAPAAGSAGHLASLGAAPADLARAARRSGGGPAAVLLAALAVHTHRRTGSRDLVLGHWTTPAGPGGATLVPVRITVTPDLTFAQVTRRAGAALRRARRHRFLADADLPWSAPAGYGAVAAFEPATGSTGTVVRTWGAPGEGLSVRARETADGDWRLEVREGASPDDRGAGHRLPRLLARLVAAPDVPVGRFDLAAPEELRRVEAEFNATARDVPDSTVTAEFAAVVRRTPDAVAVHGRDGTLTYAELNERATRLAGRLRQQGIGPEDLVAVLLPRTPDMVTAVLGVLLAGAAYLPVDPAYPAGRIAFLLDDARPRAVLTTTEQARHLPDGAPPAVLLDAPATGSPPPALSVRPGNAAYVIYTSGSTGRPKGVVVTHRAVHNFARWSADTLGPEAFARVLGATSLSFDMSVFEILVPLMTGGSVELVGNLLSLLTVPDWSGTLINTVPSVYRKVIAAEWVRERADHYVFCGEPLSAELVREVRRRSPGATVHNIYGPTEVTVYATSWSCPPQRPDDPTPPPIGRPVTNVRCHVLDAALRPVPVGHTGELYLAGDHLARGYAGRPGLTAERFLADPFGPPGGRMYRTGDLARWSDDGQLEFIGRTDHQVKVHGHRVELGEVEARLAALPEAAAAAVVATDDGEGDRRLTAFAVAAEGHRPDPAAVRERLAADLPAPLVPDAVVFVDALPLNPNGKTDRPALQARAAALPATGGTDGPGEPASAVDTLRQVFAQVLGRAEVGPHDSFFAVGGDSIRSIKLVRRAREAGWVIQPEDVFEHKTPAGLAGVAVPHTPGPRHTSVAAEAPEAPVPDPPREPLVTLDAQERDWLARRYPTLSEVLPLTPLQEGLLFHGRYDRDGEDAYVMQMTLDMTGDLDAAALRRACDLLCHRHPNLRSGFVQLPSGRAVQVVPERGADFTEVDLSGLPEARQRAEADRINEEGRRTRFDPADPPLIRFTLLRLGADRYRLHVTAHHILLDGWSNQLFLPELFALYRAPQEVPAPTPYRDYLDWLHSQDRQSSLRVWCEALGAGDGGVPRPTLLAPSGLHRTSMWPTRLEHILTRERSEAVTEFAARHGVTVNTLLQCCWGLLLAEWTGRPDVLFGTIVSGRSPDVPGVESMVGFLINALPVRIRTVPDETLGALLRRVQQEQSRLLAHHHVSLTDIQRAVGADELFDTALVYENFPTSGDQRAALPGVEITGATSETAGHYPLSLMAIPRDGRLEFNFLYRPDVFTRESVDRMLARLLRLLTTLVTAPDTPLASLDLLDADEHAAVAAYRGAARTTPRTTVTALLEAQAARTPDAPAVRWAGDPDGNDPGTELSYADLHARANRTARELVARGAGPESYVGLLLPRSPELAVALPAVLKAGAAVVPLDPDHPDERLRLLLDDARPILVITDRDHAAAAPLDGIATLVLDDAVTAAAIAARPAGPLDDGARTAPLLPDHPAYLIHTSGSSGRPKGVVVPHGGLPGVLRSTVPAIGAGPGSRVLQFASPGFDAGLIDFFETLTSGATLVLAPRDRLRPGRALTDLVHRERITGVCLSPSVLAVLTPGESLPPGTLIRCGGEVLPAGLAARWAEHHPLVNAYGPTEATVAATTTEALPPGAGAPVGRPVDGTVVHLLDTALRPVGPGRPGEVYLGGAALARGYLGQAALTAERFVADPFASDGGRMYRTGDTARWNADGQLEFLGRTDRQVKVRGFRVEPGEIEAALARHPAVAGAAVRPWAAAPDDIRLVAYVVPERQRLEAAATGAATEAELIREWESVYADLRTQEAPPAPREPFAADFSGWQSTYDGAPIPTEEMREWRTATVRRIRELRPSRVLEIGAGNGLILSGVAPHCDRYVATDFSLPAVEGLRADLARSPELAARTEVRHQAAHDFCGLEPGAFDVVVLNSVIQYFPSRAYLLRVIEGARELLAPGGALFLGDVRDARLRDRLFTAAERAAAAPTAPVSAVLLAAGRRTLLDEELAVAPEFFGTLDGWAGADVRLKRGRRDNELTRYRYDVVLHKGSDARVVPVGDAIELRWGTDVRTPEELAALLRAAAAPMPVRVSGIPDARLATDTALLDALVSAPPGTRVGALAAPPAGPGVHPEDLADLGSGLGYRVLATPSAAEGEFDAVLVPGAPGDCAERFRDVHRPADRDAGPEAVHDPAVAAGLARLPGTLLDALRGTLPEYAVPATVVVLPALPRTPNGKTDHAALPDPELSTGTAGREPRTAQERRLCAVFAEVLGLPSVGIDDNFFDLGGHSLLATRLARRLETAGAGRVDTSVVYAAPTVATLAGHLGTDDQRPLAFDVLLPLRPVRAPDGPPPLFCVHPAGGIGWMYAALMRHLGSERPLYALQCRGLDGNGQLPRSVQEMAADYLAEIRTVAPTGPYDLLGWSYGGMVAHAMATALQEQGETVRLLALLDAYVMADAPGLPPADAFGSERALYGALLDYAGLPAGTQGPGAWTTTDELTPERFLEIVRTADNPLSGIRAEQLLAMGRVYRNNVALAADFRPAKFAGDLLFVAARRDVPDPVPALTPELWTPYVTEGRVTVHHSDFAHPDLGSPAALAEIGRILTTELRTREPHATHERNRTP</sequence>
<dbReference type="GO" id="GO:0043041">
    <property type="term" value="P:amino acid activation for nonribosomal peptide biosynthetic process"/>
    <property type="evidence" value="ECO:0007669"/>
    <property type="project" value="TreeGrafter"/>
</dbReference>
<dbReference type="SMART" id="SM00823">
    <property type="entry name" value="PKS_PP"/>
    <property type="match status" value="2"/>
</dbReference>
<dbReference type="PROSITE" id="PS00012">
    <property type="entry name" value="PHOSPHOPANTETHEINE"/>
    <property type="match status" value="2"/>
</dbReference>
<keyword evidence="2" id="KW-0596">Phosphopantetheine</keyword>
<protein>
    <submittedName>
        <fullName evidence="7">Non-ribosomal peptide synthetase</fullName>
    </submittedName>
</protein>
<dbReference type="InterPro" id="IPR010071">
    <property type="entry name" value="AA_adenyl_dom"/>
</dbReference>
<keyword evidence="4" id="KW-0677">Repeat</keyword>
<feature type="domain" description="Carrier" evidence="6">
    <location>
        <begin position="2430"/>
        <end position="2505"/>
    </location>
</feature>
<dbReference type="RefSeq" id="WP_050498885.1">
    <property type="nucleotide sequence ID" value="NZ_CP048261.1"/>
</dbReference>
<comment type="cofactor">
    <cofactor evidence="1">
        <name>pantetheine 4'-phosphate</name>
        <dbReference type="ChEBI" id="CHEBI:47942"/>
    </cofactor>
</comment>